<evidence type="ECO:0000313" key="3">
    <source>
        <dbReference type="EMBL" id="MDA4847802.1"/>
    </source>
</evidence>
<proteinExistence type="predicted"/>
<reference evidence="3" key="1">
    <citation type="submission" date="2022-11" db="EMBL/GenBank/DDBJ databases">
        <title>Hoeflea poritis sp. nov., isolated from scleractinian coral Porites lutea.</title>
        <authorList>
            <person name="Zhang G."/>
            <person name="Wei Q."/>
            <person name="Cai L."/>
        </authorList>
    </citation>
    <scope>NUCLEOTIDE SEQUENCE</scope>
    <source>
        <strain evidence="3">E7-10</strain>
    </source>
</reference>
<evidence type="ECO:0000313" key="4">
    <source>
        <dbReference type="Proteomes" id="UP001148313"/>
    </source>
</evidence>
<keyword evidence="2" id="KW-0812">Transmembrane</keyword>
<evidence type="ECO:0000256" key="1">
    <source>
        <dbReference type="SAM" id="MobiDB-lite"/>
    </source>
</evidence>
<dbReference type="EMBL" id="JAPJZH010000015">
    <property type="protein sequence ID" value="MDA4847802.1"/>
    <property type="molecule type" value="Genomic_DNA"/>
</dbReference>
<organism evidence="3 4">
    <name type="scientific">Hoeflea poritis</name>
    <dbReference type="NCBI Taxonomy" id="2993659"/>
    <lineage>
        <taxon>Bacteria</taxon>
        <taxon>Pseudomonadati</taxon>
        <taxon>Pseudomonadota</taxon>
        <taxon>Alphaproteobacteria</taxon>
        <taxon>Hyphomicrobiales</taxon>
        <taxon>Rhizobiaceae</taxon>
        <taxon>Hoeflea</taxon>
    </lineage>
</organism>
<protein>
    <submittedName>
        <fullName evidence="3">DUF3971 domain-containing protein</fullName>
    </submittedName>
</protein>
<keyword evidence="4" id="KW-1185">Reference proteome</keyword>
<evidence type="ECO:0000256" key="2">
    <source>
        <dbReference type="SAM" id="Phobius"/>
    </source>
</evidence>
<feature type="compositionally biased region" description="Basic and acidic residues" evidence="1">
    <location>
        <begin position="1"/>
        <end position="12"/>
    </location>
</feature>
<name>A0ABT4VSV4_9HYPH</name>
<dbReference type="RefSeq" id="WP_271091641.1">
    <property type="nucleotide sequence ID" value="NZ_JAPJZH010000015.1"/>
</dbReference>
<feature type="transmembrane region" description="Helical" evidence="2">
    <location>
        <begin position="46"/>
        <end position="67"/>
    </location>
</feature>
<keyword evidence="2" id="KW-1133">Transmembrane helix</keyword>
<accession>A0ABT4VSV4</accession>
<keyword evidence="2" id="KW-0472">Membrane</keyword>
<sequence length="1179" mass="126444">MTENEGGHKGGDRLGAPMPQDFSSAHDGDPLIVHTPRPRGFLRRCARALTIFAGLILLLVGGCFLLLEIGAFDGPLTSRAQTLLQNAVGDRYVARVESSRVRLAKRGLIALEAREAGLWLANGDTEVVHATKVKIALEVMPLLSGKLTVSHVEVDGGFVDAALIGRGAGNSTGTDRPFEIADLEPITARGLAFVRSFSDALRRLGTQRIFLANTAIAGVGSANVPITIVSAEVMETGVDSVDIQAKIAHAGQDISLEARASPKAEADGRMQLSTQVTGVHLGKLIGGLSGNQRQKFRMESGVEIDFLAVEGDAQNPVEAKAELDLSAGELFMDGVAAELDPSYIKLALDPQNKKLEIEPSRLDISSSSYSFNGGIIDLQNLPGETEQGFAVDLLVDDAVVAPTDSSEPAVHVAMKVFARFLRSERRLYVDDFIVSGKTGTMFSSASVRFSDTSPEISFVANIEKMDTTSVKQLWPYWIAKQARNWVLENLFGGTVSDGAIRVFIPEGRMAAALPNSLDLNGSQLQIDFNIENARFDVAGDIPPVRNADGLLTLRGKHLELRIDKGTSYFPTGRNVGVSNGLFVIDHTDARPLMASLDIDVTGEAAAVAELISYRPINALQQTPYKPEDFEGSVSSKVRVTFGLIQNQNPPSPDWHVELDLNGVSIGPKVDGVKVTDATGRMHVDTTTIKIDAEADLNGMRSQLEFTEPLEAENGVETDRVVKMQVTEADRAIFAPQLNEMVKGTVFLTAKLEEGGRQIVDADFTEAQLILPWIGWSKGKGIKATATFEMVPEESEEEESVSDAADDPEDAGQHGLGMPDAFAIRNFDLTGEGFSAKGDFEFLNGELVNAAVSRVSLSRNDSFAVNIALKGGTYHVDVAGKSIDLRSSIKHLIAETDSEPGSAADQKVELKVRADRASGFGGEVLKPFRLDYTGKGNTILGLELKAVTDTGRGVDGVGRHDGSGLILTIASDDAGAVARFADIYDNIEGGTLDIQLTKAGNGPYIGTVNLGNFDVVDDEHLKKLVSSNPQGGESLNQAVRREIDVSRARFQHAFARIDMGPGYLRLGDGIARGAEVGFAFQGAVYDSRTGMDIAGTFMPAYGLNRIFGEIPVLGIILGNGRDRGLIGITFRMTGSLDDPILTINPISLIAPGIFRQIFQFRSDGVGSGAQGKYNFRSETR</sequence>
<feature type="region of interest" description="Disordered" evidence="1">
    <location>
        <begin position="791"/>
        <end position="816"/>
    </location>
</feature>
<feature type="compositionally biased region" description="Acidic residues" evidence="1">
    <location>
        <begin position="791"/>
        <end position="809"/>
    </location>
</feature>
<dbReference type="Proteomes" id="UP001148313">
    <property type="component" value="Unassembled WGS sequence"/>
</dbReference>
<gene>
    <name evidence="3" type="ORF">OOZ53_20750</name>
</gene>
<comment type="caution">
    <text evidence="3">The sequence shown here is derived from an EMBL/GenBank/DDBJ whole genome shotgun (WGS) entry which is preliminary data.</text>
</comment>
<feature type="region of interest" description="Disordered" evidence="1">
    <location>
        <begin position="1"/>
        <end position="29"/>
    </location>
</feature>